<dbReference type="Pfam" id="PF01400">
    <property type="entry name" value="Astacin"/>
    <property type="match status" value="1"/>
</dbReference>
<evidence type="ECO:0000256" key="14">
    <source>
        <dbReference type="PROSITE-ProRule" id="PRU01211"/>
    </source>
</evidence>
<feature type="region of interest" description="Disordered" evidence="16">
    <location>
        <begin position="450"/>
        <end position="478"/>
    </location>
</feature>
<feature type="domain" description="CUB" evidence="17">
    <location>
        <begin position="322"/>
        <end position="443"/>
    </location>
</feature>
<dbReference type="SMART" id="SM00042">
    <property type="entry name" value="CUB"/>
    <property type="match status" value="1"/>
</dbReference>
<proteinExistence type="predicted"/>
<keyword evidence="6 12" id="KW-0732">Signal</keyword>
<comment type="cofactor">
    <cofactor evidence="14 15">
        <name>Zn(2+)</name>
        <dbReference type="ChEBI" id="CHEBI:29105"/>
    </cofactor>
    <text evidence="14 15">Binds 1 zinc ion per subunit.</text>
</comment>
<evidence type="ECO:0000256" key="10">
    <source>
        <dbReference type="ARBA" id="ARBA00023157"/>
    </source>
</evidence>
<comment type="caution">
    <text evidence="19">The sequence shown here is derived from an EMBL/GenBank/DDBJ whole genome shotgun (WGS) entry which is preliminary data.</text>
</comment>
<evidence type="ECO:0000256" key="2">
    <source>
        <dbReference type="ARBA" id="ARBA00022525"/>
    </source>
</evidence>
<keyword evidence="2 12" id="KW-0964">Secreted</keyword>
<dbReference type="Gene3D" id="2.60.120.290">
    <property type="entry name" value="Spermadhesin, CUB domain"/>
    <property type="match status" value="1"/>
</dbReference>
<evidence type="ECO:0000256" key="11">
    <source>
        <dbReference type="ARBA" id="ARBA00023180"/>
    </source>
</evidence>
<dbReference type="PIRSF" id="PIRSF036365">
    <property type="entry name" value="Astacin_nematoda"/>
    <property type="match status" value="1"/>
</dbReference>
<feature type="chain" id="PRO_5035956952" description="Zinc metalloproteinase" evidence="12 15">
    <location>
        <begin position="21"/>
        <end position="478"/>
    </location>
</feature>
<keyword evidence="3" id="KW-0245">EGF-like domain</keyword>
<dbReference type="InterPro" id="IPR000859">
    <property type="entry name" value="CUB_dom"/>
</dbReference>
<dbReference type="GO" id="GO:0005576">
    <property type="term" value="C:extracellular region"/>
    <property type="evidence" value="ECO:0007669"/>
    <property type="project" value="UniProtKB-SubCell"/>
</dbReference>
<comment type="caution">
    <text evidence="13">Lacks conserved residue(s) required for the propagation of feature annotation.</text>
</comment>
<dbReference type="PANTHER" id="PTHR10127">
    <property type="entry name" value="DISCOIDIN, CUB, EGF, LAMININ , AND ZINC METALLOPROTEASE DOMAIN CONTAINING"/>
    <property type="match status" value="1"/>
</dbReference>
<feature type="binding site" evidence="14">
    <location>
        <position position="196"/>
    </location>
    <ligand>
        <name>Zn(2+)</name>
        <dbReference type="ChEBI" id="CHEBI:29105"/>
        <note>catalytic</note>
    </ligand>
</feature>
<evidence type="ECO:0000256" key="12">
    <source>
        <dbReference type="PIRNR" id="PIRNR036365"/>
    </source>
</evidence>
<dbReference type="AlphaFoldDB" id="A0A811LAB8"/>
<feature type="signal peptide" evidence="12 15">
    <location>
        <begin position="1"/>
        <end position="20"/>
    </location>
</feature>
<evidence type="ECO:0000256" key="1">
    <source>
        <dbReference type="ARBA" id="ARBA00004613"/>
    </source>
</evidence>
<dbReference type="InterPro" id="IPR035914">
    <property type="entry name" value="Sperma_CUB_dom_sf"/>
</dbReference>
<dbReference type="EMBL" id="CAJFDH010000005">
    <property type="protein sequence ID" value="CAD5224054.1"/>
    <property type="molecule type" value="Genomic_DNA"/>
</dbReference>
<dbReference type="OrthoDB" id="6156706at2759"/>
<protein>
    <recommendedName>
        <fullName evidence="12">Zinc metalloproteinase</fullName>
    </recommendedName>
</protein>
<feature type="binding site" evidence="14">
    <location>
        <position position="186"/>
    </location>
    <ligand>
        <name>Zn(2+)</name>
        <dbReference type="ChEBI" id="CHEBI:29105"/>
        <note>catalytic</note>
    </ligand>
</feature>
<evidence type="ECO:0000256" key="8">
    <source>
        <dbReference type="ARBA" id="ARBA00022833"/>
    </source>
</evidence>
<evidence type="ECO:0000313" key="20">
    <source>
        <dbReference type="Proteomes" id="UP000614601"/>
    </source>
</evidence>
<evidence type="ECO:0000256" key="5">
    <source>
        <dbReference type="ARBA" id="ARBA00022723"/>
    </source>
</evidence>
<feature type="domain" description="Peptidase M12A" evidence="18">
    <location>
        <begin position="101"/>
        <end position="288"/>
    </location>
</feature>
<feature type="compositionally biased region" description="Basic and acidic residues" evidence="16">
    <location>
        <begin position="450"/>
        <end position="468"/>
    </location>
</feature>
<dbReference type="Proteomes" id="UP000614601">
    <property type="component" value="Unassembled WGS sequence"/>
</dbReference>
<dbReference type="SUPFAM" id="SSF49854">
    <property type="entry name" value="Spermadhesin, CUB domain"/>
    <property type="match status" value="1"/>
</dbReference>
<keyword evidence="9 14" id="KW-0482">Metalloprotease</keyword>
<evidence type="ECO:0000256" key="15">
    <source>
        <dbReference type="RuleBase" id="RU361183"/>
    </source>
</evidence>
<dbReference type="GO" id="GO:0006508">
    <property type="term" value="P:proteolysis"/>
    <property type="evidence" value="ECO:0007669"/>
    <property type="project" value="UniProtKB-KW"/>
</dbReference>
<dbReference type="InterPro" id="IPR001506">
    <property type="entry name" value="Peptidase_M12A"/>
</dbReference>
<dbReference type="GO" id="GO:0018996">
    <property type="term" value="P:molting cycle, collagen and cuticulin-based cuticle"/>
    <property type="evidence" value="ECO:0007669"/>
    <property type="project" value="InterPro"/>
</dbReference>
<dbReference type="Gene3D" id="3.40.390.10">
    <property type="entry name" value="Collagenase (Catalytic Domain)"/>
    <property type="match status" value="1"/>
</dbReference>
<dbReference type="InterPro" id="IPR034035">
    <property type="entry name" value="Astacin-like_dom"/>
</dbReference>
<name>A0A811LAB8_9BILA</name>
<dbReference type="SUPFAM" id="SSF55486">
    <property type="entry name" value="Metalloproteases ('zincins'), catalytic domain"/>
    <property type="match status" value="1"/>
</dbReference>
<dbReference type="InterPro" id="IPR017050">
    <property type="entry name" value="Metallopeptidase_nem"/>
</dbReference>
<evidence type="ECO:0000256" key="4">
    <source>
        <dbReference type="ARBA" id="ARBA00022670"/>
    </source>
</evidence>
<evidence type="ECO:0000256" key="16">
    <source>
        <dbReference type="SAM" id="MobiDB-lite"/>
    </source>
</evidence>
<dbReference type="PROSITE" id="PS01180">
    <property type="entry name" value="CUB"/>
    <property type="match status" value="1"/>
</dbReference>
<dbReference type="PRINTS" id="PR00480">
    <property type="entry name" value="ASTACIN"/>
</dbReference>
<organism evidence="19 20">
    <name type="scientific">Bursaphelenchus okinawaensis</name>
    <dbReference type="NCBI Taxonomy" id="465554"/>
    <lineage>
        <taxon>Eukaryota</taxon>
        <taxon>Metazoa</taxon>
        <taxon>Ecdysozoa</taxon>
        <taxon>Nematoda</taxon>
        <taxon>Chromadorea</taxon>
        <taxon>Rhabditida</taxon>
        <taxon>Tylenchina</taxon>
        <taxon>Tylenchomorpha</taxon>
        <taxon>Aphelenchoidea</taxon>
        <taxon>Aphelenchoididae</taxon>
        <taxon>Bursaphelenchus</taxon>
    </lineage>
</organism>
<dbReference type="InterPro" id="IPR024079">
    <property type="entry name" value="MetalloPept_cat_dom_sf"/>
</dbReference>
<dbReference type="Proteomes" id="UP000783686">
    <property type="component" value="Unassembled WGS sequence"/>
</dbReference>
<dbReference type="PROSITE" id="PS51864">
    <property type="entry name" value="ASTACIN"/>
    <property type="match status" value="1"/>
</dbReference>
<gene>
    <name evidence="19" type="ORF">BOKJ2_LOCUS10824</name>
</gene>
<keyword evidence="4 14" id="KW-0645">Protease</keyword>
<comment type="subcellular location">
    <subcellularLocation>
        <location evidence="1 12">Secreted</location>
    </subcellularLocation>
</comment>
<dbReference type="SMART" id="SM00235">
    <property type="entry name" value="ZnMc"/>
    <property type="match status" value="1"/>
</dbReference>
<keyword evidence="8 14" id="KW-0862">Zinc</keyword>
<dbReference type="PANTHER" id="PTHR10127:SF780">
    <property type="entry name" value="METALLOENDOPEPTIDASE"/>
    <property type="match status" value="1"/>
</dbReference>
<feature type="active site" evidence="14">
    <location>
        <position position="187"/>
    </location>
</feature>
<dbReference type="EMBL" id="CAJFCW020000005">
    <property type="protein sequence ID" value="CAG9119508.1"/>
    <property type="molecule type" value="Genomic_DNA"/>
</dbReference>
<keyword evidence="20" id="KW-1185">Reference proteome</keyword>
<evidence type="ECO:0000256" key="13">
    <source>
        <dbReference type="PROSITE-ProRule" id="PRU00059"/>
    </source>
</evidence>
<keyword evidence="10" id="KW-1015">Disulfide bond</keyword>
<dbReference type="GO" id="GO:0008270">
    <property type="term" value="F:zinc ion binding"/>
    <property type="evidence" value="ECO:0007669"/>
    <property type="project" value="UniProtKB-UniRule"/>
</dbReference>
<evidence type="ECO:0000259" key="17">
    <source>
        <dbReference type="PROSITE" id="PS01180"/>
    </source>
</evidence>
<keyword evidence="7 14" id="KW-0378">Hydrolase</keyword>
<evidence type="ECO:0000256" key="6">
    <source>
        <dbReference type="ARBA" id="ARBA00022729"/>
    </source>
</evidence>
<evidence type="ECO:0000256" key="3">
    <source>
        <dbReference type="ARBA" id="ARBA00022536"/>
    </source>
</evidence>
<dbReference type="CDD" id="cd04280">
    <property type="entry name" value="ZnMc_astacin_like"/>
    <property type="match status" value="1"/>
</dbReference>
<evidence type="ECO:0000256" key="7">
    <source>
        <dbReference type="ARBA" id="ARBA00022801"/>
    </source>
</evidence>
<accession>A0A811LAB8</accession>
<keyword evidence="5 14" id="KW-0479">Metal-binding</keyword>
<dbReference type="Pfam" id="PF00431">
    <property type="entry name" value="CUB"/>
    <property type="match status" value="1"/>
</dbReference>
<sequence length="478" mass="54199">MSCFRLIIFALFSFCNVNISIKLENESEDDRNQVRSIMNRLRAQEEGKHPSSTYNKIKSLIKQSQDITADSEDLFEGDIILSLPQAQKLISNVEKKRNKRQILVDPSLKWNKTIPFEIVDEDARGLAEDSITVIEGMTCLTFTKRTDEEDYIRFVHISGCFSAVGKVGGGQPISMGNGCSLGAAVHEVLHALGLWHEQARTDRDKFVNILYQNIQENRKDNFIKRESDESDNDGERYDYGSLMHYGPGSFTVGGDTLEAVDKRYQHTIGQRSDISFKDTKLINMRYCKDVCPTPLPCKYGGYTDPNDCSQCRCPDGLAGTLCEDVKESTFPDCGKGEWAATENPKVLWIPDTRDAGDCIYRIRAPEGLHVKLELQEQQFECYTTCSSYVEVKYLNDKSTTGFRMCCDEAKGYNIASQNNEMIVIVHHEQESKRFQTKLVYYHVDKHIPSGIEDHSQEEKAEQSEEEKPGSSGVETENE</sequence>
<evidence type="ECO:0000313" key="19">
    <source>
        <dbReference type="EMBL" id="CAD5224054.1"/>
    </source>
</evidence>
<feature type="binding site" evidence="14">
    <location>
        <position position="190"/>
    </location>
    <ligand>
        <name>Zn(2+)</name>
        <dbReference type="ChEBI" id="CHEBI:29105"/>
        <note>catalytic</note>
    </ligand>
</feature>
<dbReference type="GO" id="GO:0004222">
    <property type="term" value="F:metalloendopeptidase activity"/>
    <property type="evidence" value="ECO:0007669"/>
    <property type="project" value="UniProtKB-UniRule"/>
</dbReference>
<reference evidence="19" key="1">
    <citation type="submission" date="2020-09" db="EMBL/GenBank/DDBJ databases">
        <authorList>
            <person name="Kikuchi T."/>
        </authorList>
    </citation>
    <scope>NUCLEOTIDE SEQUENCE</scope>
    <source>
        <strain evidence="19">SH1</strain>
    </source>
</reference>
<dbReference type="InterPro" id="IPR006026">
    <property type="entry name" value="Peptidase_Metallo"/>
</dbReference>
<evidence type="ECO:0000256" key="9">
    <source>
        <dbReference type="ARBA" id="ARBA00023049"/>
    </source>
</evidence>
<evidence type="ECO:0000259" key="18">
    <source>
        <dbReference type="PROSITE" id="PS51864"/>
    </source>
</evidence>
<keyword evidence="11" id="KW-0325">Glycoprotein</keyword>